<feature type="domain" description="Heme haloperoxidase family profile" evidence="9">
    <location>
        <begin position="20"/>
        <end position="227"/>
    </location>
</feature>
<evidence type="ECO:0000313" key="10">
    <source>
        <dbReference type="EMBL" id="PMD34297.1"/>
    </source>
</evidence>
<evidence type="ECO:0000256" key="5">
    <source>
        <dbReference type="ARBA" id="ARBA00023002"/>
    </source>
</evidence>
<sequence>MKLSISIICSLGITTVLAQHNLSWTPPGPDDVRGPCPMLNTLANHGILPHSGYNISQEITIKALSSAVNFTSNLAEFLFAFALTTNPEQNATVFNLHQLGTHDILEHDASLSRSDKFFNTSDAFNKDVFAETTSYWPGDVIDLQKAATSRHARALTSVGKNPSFTFSELARGFAHGEVAALPLVFGDRVAGTAPKDLVVSFFENERLPVDLGWKTPALAIGNLDLCEMTQRVINASGATLEQAQEILPCIDFDA</sequence>
<keyword evidence="5" id="KW-0560">Oxidoreductase</keyword>
<dbReference type="SUPFAM" id="SSF47571">
    <property type="entry name" value="Cloroperoxidase"/>
    <property type="match status" value="1"/>
</dbReference>
<dbReference type="Pfam" id="PF01328">
    <property type="entry name" value="Peroxidase_2"/>
    <property type="match status" value="1"/>
</dbReference>
<dbReference type="OrthoDB" id="407298at2759"/>
<dbReference type="GO" id="GO:0046872">
    <property type="term" value="F:metal ion binding"/>
    <property type="evidence" value="ECO:0007669"/>
    <property type="project" value="UniProtKB-KW"/>
</dbReference>
<dbReference type="Proteomes" id="UP000235786">
    <property type="component" value="Unassembled WGS sequence"/>
</dbReference>
<name>A0A2J6R705_HYAVF</name>
<keyword evidence="6" id="KW-0408">Iron</keyword>
<comment type="cofactor">
    <cofactor evidence="1">
        <name>heme b</name>
        <dbReference type="ChEBI" id="CHEBI:60344"/>
    </cofactor>
</comment>
<dbReference type="PANTHER" id="PTHR33577:SF7">
    <property type="entry name" value="HEME HALOPEROXIDASE FAMILY PROFILE DOMAIN-CONTAINING PROTEIN"/>
    <property type="match status" value="1"/>
</dbReference>
<dbReference type="STRING" id="1149755.A0A2J6R705"/>
<dbReference type="EMBL" id="KZ613954">
    <property type="protein sequence ID" value="PMD34297.1"/>
    <property type="molecule type" value="Genomic_DNA"/>
</dbReference>
<evidence type="ECO:0000256" key="8">
    <source>
        <dbReference type="SAM" id="SignalP"/>
    </source>
</evidence>
<dbReference type="Gene3D" id="1.10.489.10">
    <property type="entry name" value="Chloroperoxidase-like"/>
    <property type="match status" value="1"/>
</dbReference>
<comment type="similarity">
    <text evidence="7">Belongs to the chloroperoxidase family.</text>
</comment>
<keyword evidence="3" id="KW-0349">Heme</keyword>
<feature type="chain" id="PRO_5014324584" evidence="8">
    <location>
        <begin position="19"/>
        <end position="254"/>
    </location>
</feature>
<gene>
    <name evidence="10" type="ORF">L207DRAFT_570919</name>
</gene>
<dbReference type="GO" id="GO:0004601">
    <property type="term" value="F:peroxidase activity"/>
    <property type="evidence" value="ECO:0007669"/>
    <property type="project" value="UniProtKB-KW"/>
</dbReference>
<keyword evidence="8" id="KW-0732">Signal</keyword>
<organism evidence="10 11">
    <name type="scientific">Hyaloscypha variabilis (strain UAMH 11265 / GT02V1 / F)</name>
    <name type="common">Meliniomyces variabilis</name>
    <dbReference type="NCBI Taxonomy" id="1149755"/>
    <lineage>
        <taxon>Eukaryota</taxon>
        <taxon>Fungi</taxon>
        <taxon>Dikarya</taxon>
        <taxon>Ascomycota</taxon>
        <taxon>Pezizomycotina</taxon>
        <taxon>Leotiomycetes</taxon>
        <taxon>Helotiales</taxon>
        <taxon>Hyaloscyphaceae</taxon>
        <taxon>Hyaloscypha</taxon>
        <taxon>Hyaloscypha variabilis</taxon>
    </lineage>
</organism>
<evidence type="ECO:0000256" key="4">
    <source>
        <dbReference type="ARBA" id="ARBA00022723"/>
    </source>
</evidence>
<evidence type="ECO:0000256" key="6">
    <source>
        <dbReference type="ARBA" id="ARBA00023004"/>
    </source>
</evidence>
<dbReference type="PANTHER" id="PTHR33577">
    <property type="entry name" value="STERIGMATOCYSTIN BIOSYNTHESIS PEROXIDASE STCC-RELATED"/>
    <property type="match status" value="1"/>
</dbReference>
<evidence type="ECO:0000313" key="11">
    <source>
        <dbReference type="Proteomes" id="UP000235786"/>
    </source>
</evidence>
<protein>
    <submittedName>
        <fullName evidence="10">Cloroperoxidase</fullName>
    </submittedName>
</protein>
<evidence type="ECO:0000256" key="2">
    <source>
        <dbReference type="ARBA" id="ARBA00022559"/>
    </source>
</evidence>
<feature type="signal peptide" evidence="8">
    <location>
        <begin position="1"/>
        <end position="18"/>
    </location>
</feature>
<dbReference type="InterPro" id="IPR000028">
    <property type="entry name" value="Chloroperoxidase"/>
</dbReference>
<evidence type="ECO:0000256" key="7">
    <source>
        <dbReference type="ARBA" id="ARBA00025795"/>
    </source>
</evidence>
<evidence type="ECO:0000259" key="9">
    <source>
        <dbReference type="PROSITE" id="PS51405"/>
    </source>
</evidence>
<evidence type="ECO:0000256" key="1">
    <source>
        <dbReference type="ARBA" id="ARBA00001970"/>
    </source>
</evidence>
<keyword evidence="4" id="KW-0479">Metal-binding</keyword>
<reference evidence="10 11" key="1">
    <citation type="submission" date="2016-04" db="EMBL/GenBank/DDBJ databases">
        <title>A degradative enzymes factory behind the ericoid mycorrhizal symbiosis.</title>
        <authorList>
            <consortium name="DOE Joint Genome Institute"/>
            <person name="Martino E."/>
            <person name="Morin E."/>
            <person name="Grelet G."/>
            <person name="Kuo A."/>
            <person name="Kohler A."/>
            <person name="Daghino S."/>
            <person name="Barry K."/>
            <person name="Choi C."/>
            <person name="Cichocki N."/>
            <person name="Clum A."/>
            <person name="Copeland A."/>
            <person name="Hainaut M."/>
            <person name="Haridas S."/>
            <person name="Labutti K."/>
            <person name="Lindquist E."/>
            <person name="Lipzen A."/>
            <person name="Khouja H.-R."/>
            <person name="Murat C."/>
            <person name="Ohm R."/>
            <person name="Olson A."/>
            <person name="Spatafora J."/>
            <person name="Veneault-Fourrey C."/>
            <person name="Henrissat B."/>
            <person name="Grigoriev I."/>
            <person name="Martin F."/>
            <person name="Perotto S."/>
        </authorList>
    </citation>
    <scope>NUCLEOTIDE SEQUENCE [LARGE SCALE GENOMIC DNA]</scope>
    <source>
        <strain evidence="10 11">F</strain>
    </source>
</reference>
<dbReference type="PROSITE" id="PS51405">
    <property type="entry name" value="HEME_HALOPEROXIDASE"/>
    <property type="match status" value="1"/>
</dbReference>
<keyword evidence="2 10" id="KW-0575">Peroxidase</keyword>
<evidence type="ECO:0000256" key="3">
    <source>
        <dbReference type="ARBA" id="ARBA00022617"/>
    </source>
</evidence>
<proteinExistence type="inferred from homology"/>
<accession>A0A2J6R705</accession>
<dbReference type="InterPro" id="IPR036851">
    <property type="entry name" value="Chloroperoxidase-like_sf"/>
</dbReference>
<dbReference type="AlphaFoldDB" id="A0A2J6R705"/>
<keyword evidence="11" id="KW-1185">Reference proteome</keyword>